<dbReference type="PROSITE" id="PS51257">
    <property type="entry name" value="PROKAR_LIPOPROTEIN"/>
    <property type="match status" value="1"/>
</dbReference>
<feature type="transmembrane region" description="Helical" evidence="1">
    <location>
        <begin position="59"/>
        <end position="77"/>
    </location>
</feature>
<keyword evidence="1" id="KW-1133">Transmembrane helix</keyword>
<protein>
    <submittedName>
        <fullName evidence="2">Uncharacterized protein</fullName>
    </submittedName>
</protein>
<name>A0A3M3KDA0_PSECA</name>
<dbReference type="AlphaFoldDB" id="A0A3M3KDA0"/>
<organism evidence="2 3">
    <name type="scientific">Pseudomonas cannabina</name>
    <dbReference type="NCBI Taxonomy" id="86840"/>
    <lineage>
        <taxon>Bacteria</taxon>
        <taxon>Pseudomonadati</taxon>
        <taxon>Pseudomonadota</taxon>
        <taxon>Gammaproteobacteria</taxon>
        <taxon>Pseudomonadales</taxon>
        <taxon>Pseudomonadaceae</taxon>
        <taxon>Pseudomonas</taxon>
    </lineage>
</organism>
<sequence>MKIARSTSKLTSLVIAASFGALIFIAACFVLSFFPSFSIPLPTGIPFGRLNVGALGNSPLPYAAVCGALVGVMLILTEPAESQKKAIN</sequence>
<keyword evidence="1" id="KW-0472">Membrane</keyword>
<feature type="transmembrane region" description="Helical" evidence="1">
    <location>
        <begin position="12"/>
        <end position="39"/>
    </location>
</feature>
<dbReference type="EMBL" id="RBOW01000872">
    <property type="protein sequence ID" value="RMN20401.1"/>
    <property type="molecule type" value="Genomic_DNA"/>
</dbReference>
<gene>
    <name evidence="2" type="ORF">ALQ64_00209</name>
</gene>
<accession>A0A3M3KDA0</accession>
<evidence type="ECO:0000313" key="2">
    <source>
        <dbReference type="EMBL" id="RMN20401.1"/>
    </source>
</evidence>
<proteinExistence type="predicted"/>
<comment type="caution">
    <text evidence="2">The sequence shown here is derived from an EMBL/GenBank/DDBJ whole genome shotgun (WGS) entry which is preliminary data.</text>
</comment>
<dbReference type="Proteomes" id="UP000281372">
    <property type="component" value="Unassembled WGS sequence"/>
</dbReference>
<dbReference type="RefSeq" id="WP_122378095.1">
    <property type="nucleotide sequence ID" value="NZ_RBOW01000872.1"/>
</dbReference>
<evidence type="ECO:0000313" key="3">
    <source>
        <dbReference type="Proteomes" id="UP000281372"/>
    </source>
</evidence>
<reference evidence="2 3" key="1">
    <citation type="submission" date="2018-08" db="EMBL/GenBank/DDBJ databases">
        <title>Recombination of ecologically and evolutionarily significant loci maintains genetic cohesion in the Pseudomonas syringae species complex.</title>
        <authorList>
            <person name="Dillon M."/>
            <person name="Thakur S."/>
            <person name="Almeida R.N.D."/>
            <person name="Weir B.S."/>
            <person name="Guttman D.S."/>
        </authorList>
    </citation>
    <scope>NUCLEOTIDE SEQUENCE [LARGE SCALE GENOMIC DNA]</scope>
    <source>
        <strain evidence="2 3">ICMP 2821</strain>
    </source>
</reference>
<evidence type="ECO:0000256" key="1">
    <source>
        <dbReference type="SAM" id="Phobius"/>
    </source>
</evidence>
<keyword evidence="1" id="KW-0812">Transmembrane</keyword>